<gene>
    <name evidence="1" type="ORF">LIER_24602</name>
</gene>
<comment type="caution">
    <text evidence="1">The sequence shown here is derived from an EMBL/GenBank/DDBJ whole genome shotgun (WGS) entry which is preliminary data.</text>
</comment>
<dbReference type="Proteomes" id="UP001454036">
    <property type="component" value="Unassembled WGS sequence"/>
</dbReference>
<organism evidence="1 2">
    <name type="scientific">Lithospermum erythrorhizon</name>
    <name type="common">Purple gromwell</name>
    <name type="synonym">Lithospermum officinale var. erythrorhizon</name>
    <dbReference type="NCBI Taxonomy" id="34254"/>
    <lineage>
        <taxon>Eukaryota</taxon>
        <taxon>Viridiplantae</taxon>
        <taxon>Streptophyta</taxon>
        <taxon>Embryophyta</taxon>
        <taxon>Tracheophyta</taxon>
        <taxon>Spermatophyta</taxon>
        <taxon>Magnoliopsida</taxon>
        <taxon>eudicotyledons</taxon>
        <taxon>Gunneridae</taxon>
        <taxon>Pentapetalae</taxon>
        <taxon>asterids</taxon>
        <taxon>lamiids</taxon>
        <taxon>Boraginales</taxon>
        <taxon>Boraginaceae</taxon>
        <taxon>Boraginoideae</taxon>
        <taxon>Lithospermeae</taxon>
        <taxon>Lithospermum</taxon>
    </lineage>
</organism>
<reference evidence="1 2" key="1">
    <citation type="submission" date="2024-01" db="EMBL/GenBank/DDBJ databases">
        <title>The complete chloroplast genome sequence of Lithospermum erythrorhizon: insights into the phylogenetic relationship among Boraginaceae species and the maternal lineages of purple gromwells.</title>
        <authorList>
            <person name="Okada T."/>
            <person name="Watanabe K."/>
        </authorList>
    </citation>
    <scope>NUCLEOTIDE SEQUENCE [LARGE SCALE GENOMIC DNA]</scope>
</reference>
<dbReference type="EMBL" id="BAABME010007190">
    <property type="protein sequence ID" value="GAA0170310.1"/>
    <property type="molecule type" value="Genomic_DNA"/>
</dbReference>
<evidence type="ECO:0000313" key="2">
    <source>
        <dbReference type="Proteomes" id="UP001454036"/>
    </source>
</evidence>
<sequence>MEKNYQLYHPLLHKTTTSTTLAATGHETNIPSNSPGIIPRLTFVFFIGAISLWANYESSKGFNITILNEAGNNTLASKRFDLFYVSNDEITRLVLRTSQLIEDIIYQSDDINFKKQVNHVIIKLSSRNLTSSTERYGGANKRVVVSSLNEHEYVIEISSLVMEGDGFRKDMLLAVQCGMAEVWLFNGNDSSGDY</sequence>
<dbReference type="PANTHER" id="PTHR33321:SF3">
    <property type="entry name" value="OS05G0582000 PROTEIN"/>
    <property type="match status" value="1"/>
</dbReference>
<proteinExistence type="predicted"/>
<evidence type="ECO:0000313" key="1">
    <source>
        <dbReference type="EMBL" id="GAA0170310.1"/>
    </source>
</evidence>
<protein>
    <submittedName>
        <fullName evidence="1">Uncharacterized protein</fullName>
    </submittedName>
</protein>
<keyword evidence="2" id="KW-1185">Reference proteome</keyword>
<dbReference type="PANTHER" id="PTHR33321">
    <property type="match status" value="1"/>
</dbReference>
<accession>A0AAV3R359</accession>
<dbReference type="AlphaFoldDB" id="A0AAV3R359"/>
<dbReference type="InterPro" id="IPR007541">
    <property type="entry name" value="Uncharacterised_BSP"/>
</dbReference>
<name>A0AAV3R359_LITER</name>